<evidence type="ECO:0000256" key="1">
    <source>
        <dbReference type="ARBA" id="ARBA00001933"/>
    </source>
</evidence>
<dbReference type="GO" id="GO:0046394">
    <property type="term" value="P:carboxylic acid biosynthetic process"/>
    <property type="evidence" value="ECO:0007669"/>
    <property type="project" value="UniProtKB-ARBA"/>
</dbReference>
<evidence type="ECO:0000256" key="2">
    <source>
        <dbReference type="ARBA" id="ARBA00009320"/>
    </source>
</evidence>
<gene>
    <name evidence="4" type="ORF">HMPREF2130_06935</name>
</gene>
<keyword evidence="3" id="KW-0663">Pyridoxal phosphate</keyword>
<dbReference type="EMBL" id="JRNI01000025">
    <property type="protein sequence ID" value="KGF30413.1"/>
    <property type="molecule type" value="Genomic_DNA"/>
</dbReference>
<dbReference type="InterPro" id="IPR036038">
    <property type="entry name" value="Aminotransferase-like"/>
</dbReference>
<dbReference type="GO" id="GO:0003824">
    <property type="term" value="F:catalytic activity"/>
    <property type="evidence" value="ECO:0007669"/>
    <property type="project" value="InterPro"/>
</dbReference>
<evidence type="ECO:0000256" key="3">
    <source>
        <dbReference type="ARBA" id="ARBA00022898"/>
    </source>
</evidence>
<evidence type="ECO:0000313" key="4">
    <source>
        <dbReference type="EMBL" id="KGF30413.1"/>
    </source>
</evidence>
<dbReference type="Proteomes" id="UP000029629">
    <property type="component" value="Unassembled WGS sequence"/>
</dbReference>
<keyword evidence="5" id="KW-1185">Reference proteome</keyword>
<evidence type="ECO:0000313" key="5">
    <source>
        <dbReference type="Proteomes" id="UP000029629"/>
    </source>
</evidence>
<dbReference type="GeneID" id="93427248"/>
<dbReference type="RefSeq" id="WP_018025945.1">
    <property type="nucleotide sequence ID" value="NZ_JRNI01000025.1"/>
</dbReference>
<accession>A0A095Z6X8</accession>
<dbReference type="SUPFAM" id="SSF56752">
    <property type="entry name" value="D-aminoacid aminotransferase-like PLP-dependent enzymes"/>
    <property type="match status" value="1"/>
</dbReference>
<dbReference type="GO" id="GO:0008652">
    <property type="term" value="P:amino acid biosynthetic process"/>
    <property type="evidence" value="ECO:0007669"/>
    <property type="project" value="UniProtKB-ARBA"/>
</dbReference>
<dbReference type="Gene3D" id="3.20.10.10">
    <property type="entry name" value="D-amino Acid Aminotransferase, subunit A, domain 2"/>
    <property type="match status" value="1"/>
</dbReference>
<dbReference type="Gene3D" id="3.30.470.10">
    <property type="match status" value="1"/>
</dbReference>
<dbReference type="Pfam" id="PF01063">
    <property type="entry name" value="Aminotran_4"/>
    <property type="match status" value="1"/>
</dbReference>
<dbReference type="PANTHER" id="PTHR42743:SF10">
    <property type="entry name" value="D-ALANINE AMINOTRANSFERASE"/>
    <property type="match status" value="1"/>
</dbReference>
<dbReference type="AlphaFoldDB" id="A0A095Z6X8"/>
<organism evidence="4 5">
    <name type="scientific">Oligella urethralis DNF00040</name>
    <dbReference type="NCBI Taxonomy" id="1401065"/>
    <lineage>
        <taxon>Bacteria</taxon>
        <taxon>Pseudomonadati</taxon>
        <taxon>Pseudomonadota</taxon>
        <taxon>Betaproteobacteria</taxon>
        <taxon>Burkholderiales</taxon>
        <taxon>Alcaligenaceae</taxon>
        <taxon>Oligella</taxon>
    </lineage>
</organism>
<dbReference type="FunFam" id="3.20.10.10:FF:000002">
    <property type="entry name" value="D-alanine aminotransferase"/>
    <property type="match status" value="1"/>
</dbReference>
<dbReference type="InterPro" id="IPR050571">
    <property type="entry name" value="Class-IV_PLP-Dep_Aminotrnsfr"/>
</dbReference>
<dbReference type="InterPro" id="IPR001544">
    <property type="entry name" value="Aminotrans_IV"/>
</dbReference>
<dbReference type="InterPro" id="IPR043132">
    <property type="entry name" value="BCAT-like_C"/>
</dbReference>
<protein>
    <submittedName>
        <fullName evidence="4">Cytochrome C550</fullName>
    </submittedName>
</protein>
<dbReference type="CDD" id="cd01558">
    <property type="entry name" value="D-AAT_like"/>
    <property type="match status" value="1"/>
</dbReference>
<dbReference type="OrthoDB" id="9805628at2"/>
<comment type="similarity">
    <text evidence="2">Belongs to the class-IV pyridoxal-phosphate-dependent aminotransferase family.</text>
</comment>
<dbReference type="PANTHER" id="PTHR42743">
    <property type="entry name" value="AMINO-ACID AMINOTRANSFERASE"/>
    <property type="match status" value="1"/>
</dbReference>
<comment type="cofactor">
    <cofactor evidence="1">
        <name>pyridoxal 5'-phosphate</name>
        <dbReference type="ChEBI" id="CHEBI:597326"/>
    </cofactor>
</comment>
<dbReference type="InterPro" id="IPR043131">
    <property type="entry name" value="BCAT-like_N"/>
</dbReference>
<name>A0A095Z6X8_9BURK</name>
<sequence length="292" mass="32543">MIEALIPGVTEDVDVYLNGDFVPLSEAKISVLDRGFIFGDGIYEVVPVYRRKPFRLEQHVARLMRSLDKIALYTSNTAEDWQHLMTLMAERAPWENSLVYLQVTRGVAKRDHPFPNPPVKPTIFLMSAPRLAPKAQEINQGLRTVSMVDMRWLHCDIKSVSLLGNVLSKQYAVDRGVDDVIQFRDGNLSEASSSNVWVVKNGKVLGPQKDNLVLEGIRYGLIEELCRAEGIPFELRAISKAEVVAADELFLSSATKEILPIVELDGEPIANGAVGPIYKQLKQAYNQVLAAL</sequence>
<comment type="caution">
    <text evidence="4">The sequence shown here is derived from an EMBL/GenBank/DDBJ whole genome shotgun (WGS) entry which is preliminary data.</text>
</comment>
<proteinExistence type="inferred from homology"/>
<dbReference type="eggNOG" id="COG0115">
    <property type="taxonomic scope" value="Bacteria"/>
</dbReference>
<reference evidence="4 5" key="1">
    <citation type="submission" date="2014-07" db="EMBL/GenBank/DDBJ databases">
        <authorList>
            <person name="McCorrison J."/>
            <person name="Sanka R."/>
            <person name="Torralba M."/>
            <person name="Gillis M."/>
            <person name="Haft D.H."/>
            <person name="Methe B."/>
            <person name="Sutton G."/>
            <person name="Nelson K.E."/>
        </authorList>
    </citation>
    <scope>NUCLEOTIDE SEQUENCE [LARGE SCALE GENOMIC DNA]</scope>
    <source>
        <strain evidence="4 5">DNF00040</strain>
    </source>
</reference>
<dbReference type="GO" id="GO:0005829">
    <property type="term" value="C:cytosol"/>
    <property type="evidence" value="ECO:0007669"/>
    <property type="project" value="TreeGrafter"/>
</dbReference>